<keyword evidence="4 7" id="KW-0812">Transmembrane</keyword>
<evidence type="ECO:0000256" key="6">
    <source>
        <dbReference type="ARBA" id="ARBA00023136"/>
    </source>
</evidence>
<organism evidence="9 10">
    <name type="scientific">Algoriphagus faecimaris</name>
    <dbReference type="NCBI Taxonomy" id="686796"/>
    <lineage>
        <taxon>Bacteria</taxon>
        <taxon>Pseudomonadati</taxon>
        <taxon>Bacteroidota</taxon>
        <taxon>Cytophagia</taxon>
        <taxon>Cytophagales</taxon>
        <taxon>Cyclobacteriaceae</taxon>
        <taxon>Algoriphagus</taxon>
    </lineage>
</organism>
<keyword evidence="6 7" id="KW-0472">Membrane</keyword>
<feature type="transmembrane region" description="Helical" evidence="7">
    <location>
        <begin position="626"/>
        <end position="644"/>
    </location>
</feature>
<evidence type="ECO:0000256" key="1">
    <source>
        <dbReference type="ARBA" id="ARBA00004651"/>
    </source>
</evidence>
<dbReference type="OrthoDB" id="9805018at2"/>
<feature type="transmembrane region" description="Helical" evidence="7">
    <location>
        <begin position="288"/>
        <end position="308"/>
    </location>
</feature>
<evidence type="ECO:0000259" key="8">
    <source>
        <dbReference type="PROSITE" id="PS50156"/>
    </source>
</evidence>
<evidence type="ECO:0000256" key="5">
    <source>
        <dbReference type="ARBA" id="ARBA00022989"/>
    </source>
</evidence>
<feature type="transmembrane region" description="Helical" evidence="7">
    <location>
        <begin position="190"/>
        <end position="209"/>
    </location>
</feature>
<evidence type="ECO:0000256" key="4">
    <source>
        <dbReference type="ARBA" id="ARBA00022692"/>
    </source>
</evidence>
<protein>
    <recommendedName>
        <fullName evidence="8">SSD domain-containing protein</fullName>
    </recommendedName>
</protein>
<dbReference type="Gene3D" id="1.20.1640.10">
    <property type="entry name" value="Multidrug efflux transporter AcrB transmembrane domain"/>
    <property type="match status" value="2"/>
</dbReference>
<feature type="transmembrane region" description="Helical" evidence="7">
    <location>
        <begin position="216"/>
        <end position="237"/>
    </location>
</feature>
<feature type="transmembrane region" description="Helical" evidence="7">
    <location>
        <begin position="249"/>
        <end position="267"/>
    </location>
</feature>
<name>A0A1G6PZL4_9BACT</name>
<evidence type="ECO:0000256" key="3">
    <source>
        <dbReference type="ARBA" id="ARBA00022475"/>
    </source>
</evidence>
<feature type="transmembrane region" description="Helical" evidence="7">
    <location>
        <begin position="372"/>
        <end position="391"/>
    </location>
</feature>
<feature type="transmembrane region" description="Helical" evidence="7">
    <location>
        <begin position="702"/>
        <end position="724"/>
    </location>
</feature>
<dbReference type="Proteomes" id="UP000199060">
    <property type="component" value="Unassembled WGS sequence"/>
</dbReference>
<gene>
    <name evidence="9" type="ORF">SAMN04488104_1007103</name>
</gene>
<dbReference type="Pfam" id="PF03176">
    <property type="entry name" value="MMPL"/>
    <property type="match status" value="2"/>
</dbReference>
<evidence type="ECO:0000313" key="9">
    <source>
        <dbReference type="EMBL" id="SDC84825.1"/>
    </source>
</evidence>
<keyword evidence="5 7" id="KW-1133">Transmembrane helix</keyword>
<dbReference type="PANTHER" id="PTHR33406:SF6">
    <property type="entry name" value="MEMBRANE PROTEIN YDGH-RELATED"/>
    <property type="match status" value="1"/>
</dbReference>
<dbReference type="STRING" id="686796.SAMN04488104_1007103"/>
<dbReference type="AlphaFoldDB" id="A0A1G6PZL4"/>
<feature type="transmembrane region" description="Helical" evidence="7">
    <location>
        <begin position="674"/>
        <end position="696"/>
    </location>
</feature>
<comment type="similarity">
    <text evidence="2">Belongs to the resistance-nodulation-cell division (RND) (TC 2.A.6) family. MmpL subfamily.</text>
</comment>
<feature type="domain" description="SSD" evidence="8">
    <location>
        <begin position="181"/>
        <end position="341"/>
    </location>
</feature>
<dbReference type="EMBL" id="FNAC01000007">
    <property type="protein sequence ID" value="SDC84825.1"/>
    <property type="molecule type" value="Genomic_DNA"/>
</dbReference>
<evidence type="ECO:0000256" key="7">
    <source>
        <dbReference type="SAM" id="Phobius"/>
    </source>
</evidence>
<comment type="subcellular location">
    <subcellularLocation>
        <location evidence="1">Cell membrane</location>
        <topology evidence="1">Multi-pass membrane protein</topology>
    </subcellularLocation>
</comment>
<dbReference type="PANTHER" id="PTHR33406">
    <property type="entry name" value="MEMBRANE PROTEIN MJ1562-RELATED"/>
    <property type="match status" value="1"/>
</dbReference>
<keyword evidence="10" id="KW-1185">Reference proteome</keyword>
<evidence type="ECO:0000313" key="10">
    <source>
        <dbReference type="Proteomes" id="UP000199060"/>
    </source>
</evidence>
<dbReference type="SUPFAM" id="SSF82866">
    <property type="entry name" value="Multidrug efflux transporter AcrB transmembrane domain"/>
    <property type="match status" value="2"/>
</dbReference>
<dbReference type="PROSITE" id="PS50156">
    <property type="entry name" value="SSD"/>
    <property type="match status" value="1"/>
</dbReference>
<dbReference type="InterPro" id="IPR000731">
    <property type="entry name" value="SSD"/>
</dbReference>
<sequence>MLFSLFLIALQPLPVFDYNFEQFFPQNDEDLSFYNDYQQKFGSDNDYLLTAFQSDENFWENEESLWDFKTISDQLQSLENVDTVLSVFSVQLPRIGTFGARFRPLISFDKDKNTARVERDLESFRGTLIAESGDSFLILIRNKRGLDKTEGDQLYQEILSVFDKEGKKPIAVAGKIQTQGDFVQLMQAEFGLFFGISLILMVLLLFWIFRSWWTVLVTVLVILFGVIWAFAMILLIGQKLALMSVMQPTIFLIVGLSASIHLLSHLFKEQKLEPRFDLSVEKVFRAMISPVALTFLTTSLGFLSLYFTTVPALKDFGLSTGLGILLMFSAIYLLMPSLLFWFGKGKEMKIKSRASGLHLLPFLILVFRGKKWIPFLFLGLTLASVFMGLQIKVNGFLLDNLPTDHPIQKDFHFFDREFRGSNPLEIYLSVKDNETSLVDYSVLEEIDQIEKYLEETFGELTFLSPNSLMKSLNQAQNQGNPKAFTLPSRGQYARLKPYLERVPVELKNQVLSENSQEGRISARTADLGSYQMGKIRKDFGKFIDEEIDSEMLEVRWTGTSFLIDSGHESVTRQMASGLGIAFLLVGVIAGYLFRSWRISFILLIPNIIPLLWMLGLMYLLGIEFKLTTAILFTVAFGIAVDDSIHFMSRLKMELGQGKGFLYGIKRTFLETGKALILTSFVLVLGFSVLMISQFGVTFYTGLLIAAALIFALVADLVLLPVLLLSVKRVFEKKR</sequence>
<feature type="transmembrane region" description="Helical" evidence="7">
    <location>
        <begin position="574"/>
        <end position="593"/>
    </location>
</feature>
<feature type="transmembrane region" description="Helical" evidence="7">
    <location>
        <begin position="320"/>
        <end position="343"/>
    </location>
</feature>
<dbReference type="InterPro" id="IPR004869">
    <property type="entry name" value="MMPL_dom"/>
</dbReference>
<reference evidence="10" key="1">
    <citation type="submission" date="2016-10" db="EMBL/GenBank/DDBJ databases">
        <authorList>
            <person name="Varghese N."/>
            <person name="Submissions S."/>
        </authorList>
    </citation>
    <scope>NUCLEOTIDE SEQUENCE [LARGE SCALE GENOMIC DNA]</scope>
    <source>
        <strain evidence="10">DSM 23095</strain>
    </source>
</reference>
<evidence type="ECO:0000256" key="2">
    <source>
        <dbReference type="ARBA" id="ARBA00010157"/>
    </source>
</evidence>
<proteinExistence type="inferred from homology"/>
<feature type="transmembrane region" description="Helical" evidence="7">
    <location>
        <begin position="600"/>
        <end position="620"/>
    </location>
</feature>
<dbReference type="InterPro" id="IPR050545">
    <property type="entry name" value="Mycobact_MmpL"/>
</dbReference>
<keyword evidence="3" id="KW-1003">Cell membrane</keyword>
<accession>A0A1G6PZL4</accession>
<dbReference type="GO" id="GO:0005886">
    <property type="term" value="C:plasma membrane"/>
    <property type="evidence" value="ECO:0007669"/>
    <property type="project" value="UniProtKB-SubCell"/>
</dbReference>
<dbReference type="RefSeq" id="WP_139162666.1">
    <property type="nucleotide sequence ID" value="NZ_FNAC01000007.1"/>
</dbReference>